<feature type="transmembrane region" description="Helical" evidence="5">
    <location>
        <begin position="32"/>
        <end position="48"/>
    </location>
</feature>
<accession>A0A418PLZ2</accession>
<proteinExistence type="predicted"/>
<evidence type="ECO:0000313" key="8">
    <source>
        <dbReference type="Proteomes" id="UP000283522"/>
    </source>
</evidence>
<evidence type="ECO:0000256" key="2">
    <source>
        <dbReference type="ARBA" id="ARBA00022692"/>
    </source>
</evidence>
<keyword evidence="4 5" id="KW-0472">Membrane</keyword>
<feature type="transmembrane region" description="Helical" evidence="5">
    <location>
        <begin position="79"/>
        <end position="98"/>
    </location>
</feature>
<evidence type="ECO:0000313" key="7">
    <source>
        <dbReference type="EMBL" id="RIW12251.1"/>
    </source>
</evidence>
<dbReference type="Proteomes" id="UP000283522">
    <property type="component" value="Unassembled WGS sequence"/>
</dbReference>
<evidence type="ECO:0000256" key="4">
    <source>
        <dbReference type="ARBA" id="ARBA00023136"/>
    </source>
</evidence>
<feature type="transmembrane region" description="Helical" evidence="5">
    <location>
        <begin position="55"/>
        <end position="73"/>
    </location>
</feature>
<feature type="transmembrane region" description="Helical" evidence="5">
    <location>
        <begin position="252"/>
        <end position="271"/>
    </location>
</feature>
<sequence>MIKQLILNKYPLIWILFHIALGLSATFSPIPVIVWFYLVIITSLGLILKRSESPFILIGILLYLISFELLARMARTSPFIPYELGKYLLCAGMIWGILKYKTGGKEGWIMLLCLVPAIFIDVTGQVVSSDLVFNILGPVNVALVIVFFYKQQVTTRQLSHLLRMIVYPMLGVLGYTIIKSPDFKEVEFALGANVDWSGGFGSNQVSTLFGLGAFFMFILMINRWKFSGYVLIDALVLFAFSFQGLLTFSRGGMLGAVLGIMVVLFFLRGASLLDRKKYKLPKIGKYVLPAILVAVVAYLAVDEITGGMLSLRYQGETMGTLEGSKVKSLNSVTTGRFEIFEGDINLWTEHFFLGVGAGASRFIRETMTGTVAHVELSRLLAEHGLLGLIYFLILCRLGFQLFKSNPNPLIRGILMALFVVAMYTTFHAAMRTFVTPALIGLSLLSVKLTEKKKPVQQVSPRAKVETLV</sequence>
<evidence type="ECO:0000256" key="1">
    <source>
        <dbReference type="ARBA" id="ARBA00004141"/>
    </source>
</evidence>
<comment type="caution">
    <text evidence="7">The sequence shown here is derived from an EMBL/GenBank/DDBJ whole genome shotgun (WGS) entry which is preliminary data.</text>
</comment>
<gene>
    <name evidence="7" type="ORF">D0X99_19405</name>
</gene>
<feature type="transmembrane region" description="Helical" evidence="5">
    <location>
        <begin position="198"/>
        <end position="219"/>
    </location>
</feature>
<comment type="subcellular location">
    <subcellularLocation>
        <location evidence="1">Membrane</location>
        <topology evidence="1">Multi-pass membrane protein</topology>
    </subcellularLocation>
</comment>
<dbReference type="EMBL" id="QXML01000015">
    <property type="protein sequence ID" value="RIW12251.1"/>
    <property type="molecule type" value="Genomic_DNA"/>
</dbReference>
<feature type="transmembrane region" description="Helical" evidence="5">
    <location>
        <begin position="384"/>
        <end position="402"/>
    </location>
</feature>
<evidence type="ECO:0000259" key="6">
    <source>
        <dbReference type="Pfam" id="PF04932"/>
    </source>
</evidence>
<feature type="transmembrane region" description="Helical" evidence="5">
    <location>
        <begin position="283"/>
        <end position="301"/>
    </location>
</feature>
<dbReference type="Pfam" id="PF04932">
    <property type="entry name" value="Wzy_C"/>
    <property type="match status" value="1"/>
</dbReference>
<keyword evidence="3 5" id="KW-1133">Transmembrane helix</keyword>
<keyword evidence="7" id="KW-0436">Ligase</keyword>
<organism evidence="7 8">
    <name type="scientific">Algoriphagus lacus</name>
    <dbReference type="NCBI Taxonomy" id="2056311"/>
    <lineage>
        <taxon>Bacteria</taxon>
        <taxon>Pseudomonadati</taxon>
        <taxon>Bacteroidota</taxon>
        <taxon>Cytophagia</taxon>
        <taxon>Cytophagales</taxon>
        <taxon>Cyclobacteriaceae</taxon>
        <taxon>Algoriphagus</taxon>
    </lineage>
</organism>
<feature type="transmembrane region" description="Helical" evidence="5">
    <location>
        <begin position="7"/>
        <end position="26"/>
    </location>
</feature>
<feature type="transmembrane region" description="Helical" evidence="5">
    <location>
        <begin position="226"/>
        <end position="246"/>
    </location>
</feature>
<feature type="transmembrane region" description="Helical" evidence="5">
    <location>
        <begin position="161"/>
        <end position="178"/>
    </location>
</feature>
<dbReference type="AlphaFoldDB" id="A0A418PLZ2"/>
<evidence type="ECO:0000256" key="3">
    <source>
        <dbReference type="ARBA" id="ARBA00022989"/>
    </source>
</evidence>
<feature type="domain" description="O-antigen ligase-related" evidence="6">
    <location>
        <begin position="236"/>
        <end position="392"/>
    </location>
</feature>
<feature type="transmembrane region" description="Helical" evidence="5">
    <location>
        <begin position="107"/>
        <end position="125"/>
    </location>
</feature>
<keyword evidence="8" id="KW-1185">Reference proteome</keyword>
<feature type="transmembrane region" description="Helical" evidence="5">
    <location>
        <begin position="409"/>
        <end position="426"/>
    </location>
</feature>
<name>A0A418PLZ2_9BACT</name>
<reference evidence="7 8" key="1">
    <citation type="submission" date="2018-09" db="EMBL/GenBank/DDBJ databases">
        <authorList>
            <person name="Wang X."/>
            <person name="Du Z."/>
        </authorList>
    </citation>
    <scope>NUCLEOTIDE SEQUENCE [LARGE SCALE GENOMIC DNA]</scope>
    <source>
        <strain evidence="7 8">N3</strain>
    </source>
</reference>
<feature type="transmembrane region" description="Helical" evidence="5">
    <location>
        <begin position="131"/>
        <end position="149"/>
    </location>
</feature>
<dbReference type="GO" id="GO:0016874">
    <property type="term" value="F:ligase activity"/>
    <property type="evidence" value="ECO:0007669"/>
    <property type="project" value="UniProtKB-KW"/>
</dbReference>
<evidence type="ECO:0000256" key="5">
    <source>
        <dbReference type="SAM" id="Phobius"/>
    </source>
</evidence>
<protein>
    <submittedName>
        <fullName evidence="7">O-antigen ligase domain-containing protein</fullName>
    </submittedName>
</protein>
<dbReference type="InterPro" id="IPR007016">
    <property type="entry name" value="O-antigen_ligase-rel_domated"/>
</dbReference>
<keyword evidence="2 5" id="KW-0812">Transmembrane</keyword>
<dbReference type="GO" id="GO:0016020">
    <property type="term" value="C:membrane"/>
    <property type="evidence" value="ECO:0007669"/>
    <property type="project" value="UniProtKB-SubCell"/>
</dbReference>